<accession>A0A7Y0Q5Q0</accession>
<name>A0A7Y0Q5Q0_9GAMM</name>
<feature type="coiled-coil region" evidence="1">
    <location>
        <begin position="30"/>
        <end position="89"/>
    </location>
</feature>
<dbReference type="EMBL" id="JABBXH010000001">
    <property type="protein sequence ID" value="NMP30351.1"/>
    <property type="molecule type" value="Genomic_DNA"/>
</dbReference>
<dbReference type="Proteomes" id="UP000568664">
    <property type="component" value="Unassembled WGS sequence"/>
</dbReference>
<keyword evidence="4" id="KW-1185">Reference proteome</keyword>
<reference evidence="3 4" key="1">
    <citation type="submission" date="2020-04" db="EMBL/GenBank/DDBJ databases">
        <title>Thalassotalea sp. M1531, isolated from the surface of marine red alga.</title>
        <authorList>
            <person name="Pang L."/>
            <person name="Lu D.-C."/>
        </authorList>
    </citation>
    <scope>NUCLEOTIDE SEQUENCE [LARGE SCALE GENOMIC DNA]</scope>
    <source>
        <strain evidence="3 4">M1531</strain>
    </source>
</reference>
<keyword evidence="2" id="KW-0812">Transmembrane</keyword>
<protein>
    <submittedName>
        <fullName evidence="3">Uncharacterized protein</fullName>
    </submittedName>
</protein>
<feature type="transmembrane region" description="Helical" evidence="2">
    <location>
        <begin position="6"/>
        <end position="30"/>
    </location>
</feature>
<evidence type="ECO:0000256" key="1">
    <source>
        <dbReference type="SAM" id="Coils"/>
    </source>
</evidence>
<keyword evidence="2" id="KW-1133">Transmembrane helix</keyword>
<organism evidence="3 4">
    <name type="scientific">Thalassotalea algicola</name>
    <dbReference type="NCBI Taxonomy" id="2716224"/>
    <lineage>
        <taxon>Bacteria</taxon>
        <taxon>Pseudomonadati</taxon>
        <taxon>Pseudomonadota</taxon>
        <taxon>Gammaproteobacteria</taxon>
        <taxon>Alteromonadales</taxon>
        <taxon>Colwelliaceae</taxon>
        <taxon>Thalassotalea</taxon>
    </lineage>
</organism>
<sequence>MLKALVKWLLISLLVIVALAAILLGLGYLLNENEKNTKALVAQIEQEKQANKQTLPKPVVSPSPTHLKTEAHNKQLETALAQLNKIERVKSLIVDNLVCKDVSQCKFVDTGQVDLGCVIAVNSIGKSLLLKEQFGQRMIECEERISDLSLTCHHNICSIE</sequence>
<evidence type="ECO:0000313" key="4">
    <source>
        <dbReference type="Proteomes" id="UP000568664"/>
    </source>
</evidence>
<gene>
    <name evidence="3" type="ORF">HII17_02150</name>
</gene>
<keyword evidence="1" id="KW-0175">Coiled coil</keyword>
<proteinExistence type="predicted"/>
<dbReference type="AlphaFoldDB" id="A0A7Y0Q5Q0"/>
<comment type="caution">
    <text evidence="3">The sequence shown here is derived from an EMBL/GenBank/DDBJ whole genome shotgun (WGS) entry which is preliminary data.</text>
</comment>
<dbReference type="RefSeq" id="WP_169073669.1">
    <property type="nucleotide sequence ID" value="NZ_JABBXH010000001.1"/>
</dbReference>
<evidence type="ECO:0000313" key="3">
    <source>
        <dbReference type="EMBL" id="NMP30351.1"/>
    </source>
</evidence>
<keyword evidence="2" id="KW-0472">Membrane</keyword>
<evidence type="ECO:0000256" key="2">
    <source>
        <dbReference type="SAM" id="Phobius"/>
    </source>
</evidence>